<evidence type="ECO:0000313" key="2">
    <source>
        <dbReference type="Proteomes" id="UP000296049"/>
    </source>
</evidence>
<dbReference type="EMBL" id="KB743008">
    <property type="protein sequence ID" value="EOB01988.1"/>
    <property type="molecule type" value="Genomic_DNA"/>
</dbReference>
<keyword evidence="2" id="KW-1185">Reference proteome</keyword>
<dbReference type="PROSITE" id="PS51257">
    <property type="entry name" value="PROKAR_LIPOPROTEIN"/>
    <property type="match status" value="1"/>
</dbReference>
<dbReference type="Proteomes" id="UP000296049">
    <property type="component" value="Unassembled WGS sequence"/>
</dbReference>
<gene>
    <name evidence="1" type="ORF">Anapl_15670</name>
</gene>
<evidence type="ECO:0000313" key="1">
    <source>
        <dbReference type="EMBL" id="EOB01988.1"/>
    </source>
</evidence>
<dbReference type="AlphaFoldDB" id="R0LNI8"/>
<protein>
    <submittedName>
        <fullName evidence="1">Uncharacterized protein</fullName>
    </submittedName>
</protein>
<reference evidence="2" key="1">
    <citation type="journal article" date="2013" name="Nat. Genet.">
        <title>The duck genome and transcriptome provide insight into an avian influenza virus reservoir species.</title>
        <authorList>
            <person name="Huang Y."/>
            <person name="Li Y."/>
            <person name="Burt D.W."/>
            <person name="Chen H."/>
            <person name="Zhang Y."/>
            <person name="Qian W."/>
            <person name="Kim H."/>
            <person name="Gan S."/>
            <person name="Zhao Y."/>
            <person name="Li J."/>
            <person name="Yi K."/>
            <person name="Feng H."/>
            <person name="Zhu P."/>
            <person name="Li B."/>
            <person name="Liu Q."/>
            <person name="Fairley S."/>
            <person name="Magor K.E."/>
            <person name="Du Z."/>
            <person name="Hu X."/>
            <person name="Goodman L."/>
            <person name="Tafer H."/>
            <person name="Vignal A."/>
            <person name="Lee T."/>
            <person name="Kim K.W."/>
            <person name="Sheng Z."/>
            <person name="An Y."/>
            <person name="Searle S."/>
            <person name="Herrero J."/>
            <person name="Groenen M.A."/>
            <person name="Crooijmans R.P."/>
            <person name="Faraut T."/>
            <person name="Cai Q."/>
            <person name="Webster R.G."/>
            <person name="Aldridge J.R."/>
            <person name="Warren W.C."/>
            <person name="Bartschat S."/>
            <person name="Kehr S."/>
            <person name="Marz M."/>
            <person name="Stadler P.F."/>
            <person name="Smith J."/>
            <person name="Kraus R.H."/>
            <person name="Zhao Y."/>
            <person name="Ren L."/>
            <person name="Fei J."/>
            <person name="Morisson M."/>
            <person name="Kaiser P."/>
            <person name="Griffin D.K."/>
            <person name="Rao M."/>
            <person name="Pitel F."/>
            <person name="Wang J."/>
            <person name="Li N."/>
        </authorList>
    </citation>
    <scope>NUCLEOTIDE SEQUENCE [LARGE SCALE GENOMIC DNA]</scope>
</reference>
<sequence length="180" mass="18697">MRAGLPPACFLLQGCSWWGCGKEAAPSLPPFLRRRAARSSPQAARSVPVSYNLPSLSLAAPMLKWPGFEMPLPVVSKLMVSVSAPRCAGRWAPGATAGLCVGTLPPLGFLHPPCTLCGAAAPTRAPLVPVSLSRWREPPPNPAAAARLLASPGTAGVTLPLRGPRLLAQLLLLPALLPTP</sequence>
<proteinExistence type="predicted"/>
<organism evidence="1 2">
    <name type="scientific">Anas platyrhynchos</name>
    <name type="common">Mallard</name>
    <name type="synonym">Anas boschas</name>
    <dbReference type="NCBI Taxonomy" id="8839"/>
    <lineage>
        <taxon>Eukaryota</taxon>
        <taxon>Metazoa</taxon>
        <taxon>Chordata</taxon>
        <taxon>Craniata</taxon>
        <taxon>Vertebrata</taxon>
        <taxon>Euteleostomi</taxon>
        <taxon>Archelosauria</taxon>
        <taxon>Archosauria</taxon>
        <taxon>Dinosauria</taxon>
        <taxon>Saurischia</taxon>
        <taxon>Theropoda</taxon>
        <taxon>Coelurosauria</taxon>
        <taxon>Aves</taxon>
        <taxon>Neognathae</taxon>
        <taxon>Galloanserae</taxon>
        <taxon>Anseriformes</taxon>
        <taxon>Anatidae</taxon>
        <taxon>Anatinae</taxon>
        <taxon>Anas</taxon>
    </lineage>
</organism>
<name>R0LNI8_ANAPL</name>
<accession>R0LNI8</accession>